<evidence type="ECO:0000313" key="3">
    <source>
        <dbReference type="Proteomes" id="UP000663832"/>
    </source>
</evidence>
<organism evidence="1 4">
    <name type="scientific">Adineta steineri</name>
    <dbReference type="NCBI Taxonomy" id="433720"/>
    <lineage>
        <taxon>Eukaryota</taxon>
        <taxon>Metazoa</taxon>
        <taxon>Spiralia</taxon>
        <taxon>Gnathifera</taxon>
        <taxon>Rotifera</taxon>
        <taxon>Eurotatoria</taxon>
        <taxon>Bdelloidea</taxon>
        <taxon>Adinetida</taxon>
        <taxon>Adinetidae</taxon>
        <taxon>Adineta</taxon>
    </lineage>
</organism>
<evidence type="ECO:0000313" key="1">
    <source>
        <dbReference type="EMBL" id="CAF1415839.1"/>
    </source>
</evidence>
<accession>A0A815M0L2</accession>
<evidence type="ECO:0000313" key="4">
    <source>
        <dbReference type="Proteomes" id="UP000663877"/>
    </source>
</evidence>
<sequence>MTEDEYNITLTRGFWHADNVKNEDYYLESSPEVDQVYTIEIEHELNIGLNEKTWIYYEGVNKYFNGIDSINDIKCVRLCFGELLKVLGKREKITVIEFKVIKTLTLFDMMKSIRPIAFPDHWHNYIRRGVGGATLYVTKYDKFFTIDYDFQGDIQQEYIGIEYENEIYICMIKENYFANSNMLYCGKYIIPEYLRELLPLVVSQ</sequence>
<comment type="caution">
    <text evidence="1">The sequence shown here is derived from an EMBL/GenBank/DDBJ whole genome shotgun (WGS) entry which is preliminary data.</text>
</comment>
<dbReference type="EMBL" id="CAJNOM010001789">
    <property type="protein sequence ID" value="CAF1619057.1"/>
    <property type="molecule type" value="Genomic_DNA"/>
</dbReference>
<keyword evidence="3" id="KW-1185">Reference proteome</keyword>
<evidence type="ECO:0000313" key="2">
    <source>
        <dbReference type="EMBL" id="CAF1619057.1"/>
    </source>
</evidence>
<dbReference type="Proteomes" id="UP000663832">
    <property type="component" value="Unassembled WGS sequence"/>
</dbReference>
<proteinExistence type="predicted"/>
<protein>
    <submittedName>
        <fullName evidence="1">Uncharacterized protein</fullName>
    </submittedName>
</protein>
<dbReference type="EMBL" id="CAJNOI010001466">
    <property type="protein sequence ID" value="CAF1415839.1"/>
    <property type="molecule type" value="Genomic_DNA"/>
</dbReference>
<gene>
    <name evidence="1" type="ORF">BJG266_LOCUS38483</name>
    <name evidence="2" type="ORF">QVE165_LOCUS55354</name>
</gene>
<name>A0A815M0L2_9BILA</name>
<dbReference type="AlphaFoldDB" id="A0A815M0L2"/>
<reference evidence="1" key="1">
    <citation type="submission" date="2021-02" db="EMBL/GenBank/DDBJ databases">
        <authorList>
            <person name="Nowell W R."/>
        </authorList>
    </citation>
    <scope>NUCLEOTIDE SEQUENCE</scope>
</reference>
<dbReference type="Proteomes" id="UP000663877">
    <property type="component" value="Unassembled WGS sequence"/>
</dbReference>